<dbReference type="SUPFAM" id="SSF64496">
    <property type="entry name" value="DNA-binding domain of intron-encoded endonucleases"/>
    <property type="match status" value="1"/>
</dbReference>
<dbReference type="InterPro" id="IPR035901">
    <property type="entry name" value="GIY-YIG_endonuc_sf"/>
</dbReference>
<proteinExistence type="predicted"/>
<evidence type="ECO:0000313" key="2">
    <source>
        <dbReference type="EMBL" id="ASF00413.1"/>
    </source>
</evidence>
<dbReference type="Gene3D" id="1.10.10.10">
    <property type="entry name" value="Winged helix-like DNA-binding domain superfamily/Winged helix DNA-binding domain"/>
    <property type="match status" value="1"/>
</dbReference>
<name>A0A218MMA1_9VIRU</name>
<reference evidence="2" key="2">
    <citation type="journal article" date="2017" name="Nat. Commun.">
        <title>Single-virus genomics reveals hidden cosmopolitan and abundant viruses.</title>
        <authorList>
            <person name="Martinez-Hernandez F."/>
            <person name="Fornas O."/>
            <person name="Lluesma Gomez M."/>
            <person name="Bolduc B."/>
            <person name="de la Cruz Pena M.J."/>
            <person name="Martinez J.M."/>
            <person name="Anton J."/>
            <person name="Gasol J.M."/>
            <person name="Rosselli R."/>
            <person name="Rodriguez-Valera F."/>
            <person name="Sullivan M.B."/>
            <person name="Acinas S.G."/>
            <person name="Martinez-Garcia M."/>
        </authorList>
    </citation>
    <scope>NUCLEOTIDE SEQUENCE</scope>
</reference>
<dbReference type="InterPro" id="IPR003647">
    <property type="entry name" value="Intron_nuc_1_rpt"/>
</dbReference>
<protein>
    <recommendedName>
        <fullName evidence="3">GIY-YIG domain-containing protein</fullName>
    </recommendedName>
</protein>
<organism evidence="2">
    <name type="scientific">uncultured virus</name>
    <dbReference type="NCBI Taxonomy" id="340016"/>
    <lineage>
        <taxon>Viruses</taxon>
        <taxon>environmental samples</taxon>
    </lineage>
</organism>
<dbReference type="SMART" id="SM00497">
    <property type="entry name" value="IENR1"/>
    <property type="match status" value="1"/>
</dbReference>
<evidence type="ECO:0008006" key="3">
    <source>
        <dbReference type="Google" id="ProtNLM"/>
    </source>
</evidence>
<reference evidence="2" key="1">
    <citation type="submission" date="2016-10" db="EMBL/GenBank/DDBJ databases">
        <authorList>
            <person name="Varghese N."/>
        </authorList>
    </citation>
    <scope>NUCLEOTIDE SEQUENCE</scope>
</reference>
<dbReference type="SUPFAM" id="SSF82771">
    <property type="entry name" value="GIY-YIG endonuclease"/>
    <property type="match status" value="1"/>
</dbReference>
<accession>A0A218MMA1</accession>
<dbReference type="EMBL" id="KY052832">
    <property type="protein sequence ID" value="ASF00413.1"/>
    <property type="molecule type" value="Genomic_DNA"/>
</dbReference>
<dbReference type="InterPro" id="IPR036388">
    <property type="entry name" value="WH-like_DNA-bd_sf"/>
</dbReference>
<feature type="region of interest" description="Disordered" evidence="1">
    <location>
        <begin position="76"/>
        <end position="98"/>
    </location>
</feature>
<sequence length="199" mass="23520">MEHTKIYYLHNGDNKPFYIGKSRKPNFRFSNHKQTYGSNIEMVIISEVKNWRRWEKYYIKKYKDLGYNLLNKNEGGGGPDIMSQKTRDKISSHPNRGKKISQALTGKSMPHKGKLFSKEHKQKIKKTRSFLKKRPVTWFDQPILQYDLDKNLIKEFKSQKEAQIYMNKPNSDGIGACCRGNQKTAYGYIWEFKTKKLNK</sequence>
<evidence type="ECO:0000256" key="1">
    <source>
        <dbReference type="SAM" id="MobiDB-lite"/>
    </source>
</evidence>